<reference evidence="1 2" key="1">
    <citation type="submission" date="2020-08" db="EMBL/GenBank/DDBJ databases">
        <title>Novel species isolated from subtropical streams in China.</title>
        <authorList>
            <person name="Lu H."/>
        </authorList>
    </citation>
    <scope>NUCLEOTIDE SEQUENCE [LARGE SCALE GENOMIC DNA]</scope>
    <source>
        <strain evidence="1 2">LX15W</strain>
    </source>
</reference>
<comment type="caution">
    <text evidence="1">The sequence shown here is derived from an EMBL/GenBank/DDBJ whole genome shotgun (WGS) entry which is preliminary data.</text>
</comment>
<evidence type="ECO:0000313" key="1">
    <source>
        <dbReference type="EMBL" id="MBC3873384.1"/>
    </source>
</evidence>
<dbReference type="EMBL" id="JACOGA010000005">
    <property type="protein sequence ID" value="MBC3873384.1"/>
    <property type="molecule type" value="Genomic_DNA"/>
</dbReference>
<keyword evidence="2" id="KW-1185">Reference proteome</keyword>
<organism evidence="1 2">
    <name type="scientific">Undibacterium flavidum</name>
    <dbReference type="NCBI Taxonomy" id="2762297"/>
    <lineage>
        <taxon>Bacteria</taxon>
        <taxon>Pseudomonadati</taxon>
        <taxon>Pseudomonadota</taxon>
        <taxon>Betaproteobacteria</taxon>
        <taxon>Burkholderiales</taxon>
        <taxon>Oxalobacteraceae</taxon>
        <taxon>Undibacterium</taxon>
    </lineage>
</organism>
<dbReference type="Proteomes" id="UP000624279">
    <property type="component" value="Unassembled WGS sequence"/>
</dbReference>
<proteinExistence type="predicted"/>
<dbReference type="RefSeq" id="WP_186941413.1">
    <property type="nucleotide sequence ID" value="NZ_JACOGA010000005.1"/>
</dbReference>
<protein>
    <submittedName>
        <fullName evidence="1">Uncharacterized protein</fullName>
    </submittedName>
</protein>
<accession>A0ABR6YB63</accession>
<sequence length="134" mass="15140">MTIKVQPIVGGETGSRSTDIAELTLGASGLRIVIQILAKDAEEEEYLEVLFTQMRGFRFLDEGDLIPYWRSGETSWHENIVYEIESGGWMMQELQTEGMLMVTHSFGGFSEWFIATSNGCVNVISRNAPLLRRF</sequence>
<gene>
    <name evidence="1" type="ORF">H8K55_07290</name>
</gene>
<name>A0ABR6YB63_9BURK</name>
<evidence type="ECO:0000313" key="2">
    <source>
        <dbReference type="Proteomes" id="UP000624279"/>
    </source>
</evidence>